<dbReference type="PROSITE" id="PS50966">
    <property type="entry name" value="ZF_SWIM"/>
    <property type="match status" value="1"/>
</dbReference>
<accession>A0ABD5THZ6</accession>
<feature type="domain" description="SWIM-type" evidence="3">
    <location>
        <begin position="49"/>
        <end position="84"/>
    </location>
</feature>
<comment type="caution">
    <text evidence="4">The sequence shown here is derived from an EMBL/GenBank/DDBJ whole genome shotgun (WGS) entry which is preliminary data.</text>
</comment>
<evidence type="ECO:0000313" key="4">
    <source>
        <dbReference type="EMBL" id="MFC6787123.1"/>
    </source>
</evidence>
<protein>
    <submittedName>
        <fullName evidence="4">SWIM zinc finger family protein</fullName>
    </submittedName>
</protein>
<name>A0ABD5THZ6_9EURY</name>
<keyword evidence="1" id="KW-0862">Zinc</keyword>
<keyword evidence="5" id="KW-1185">Reference proteome</keyword>
<evidence type="ECO:0000259" key="3">
    <source>
        <dbReference type="PROSITE" id="PS50966"/>
    </source>
</evidence>
<reference evidence="4 5" key="1">
    <citation type="journal article" date="2019" name="Int. J. Syst. Evol. Microbiol.">
        <title>The Global Catalogue of Microorganisms (GCM) 10K type strain sequencing project: providing services to taxonomists for standard genome sequencing and annotation.</title>
        <authorList>
            <consortium name="The Broad Institute Genomics Platform"/>
            <consortium name="The Broad Institute Genome Sequencing Center for Infectious Disease"/>
            <person name="Wu L."/>
            <person name="Ma J."/>
        </authorList>
    </citation>
    <scope>NUCLEOTIDE SEQUENCE [LARGE SCALE GENOMIC DNA]</scope>
    <source>
        <strain evidence="4 5">SYNS20</strain>
    </source>
</reference>
<evidence type="ECO:0000256" key="1">
    <source>
        <dbReference type="PROSITE-ProRule" id="PRU00325"/>
    </source>
</evidence>
<evidence type="ECO:0000313" key="5">
    <source>
        <dbReference type="Proteomes" id="UP001596443"/>
    </source>
</evidence>
<dbReference type="EMBL" id="JBHSWX010000012">
    <property type="protein sequence ID" value="MFC6787123.1"/>
    <property type="molecule type" value="Genomic_DNA"/>
</dbReference>
<gene>
    <name evidence="4" type="ORF">ACFQFD_14295</name>
</gene>
<evidence type="ECO:0000256" key="2">
    <source>
        <dbReference type="SAM" id="MobiDB-lite"/>
    </source>
</evidence>
<keyword evidence="1" id="KW-0479">Metal-binding</keyword>
<proteinExistence type="predicted"/>
<dbReference type="InterPro" id="IPR007527">
    <property type="entry name" value="Znf_SWIM"/>
</dbReference>
<dbReference type="Pfam" id="PF04434">
    <property type="entry name" value="SWIM"/>
    <property type="match status" value="1"/>
</dbReference>
<dbReference type="AlphaFoldDB" id="A0ABD5THZ6"/>
<dbReference type="Proteomes" id="UP001596443">
    <property type="component" value="Unassembled WGS sequence"/>
</dbReference>
<dbReference type="GeneID" id="81210233"/>
<dbReference type="GO" id="GO:0008270">
    <property type="term" value="F:zinc ion binding"/>
    <property type="evidence" value="ECO:0007669"/>
    <property type="project" value="UniProtKB-KW"/>
</dbReference>
<dbReference type="RefSeq" id="WP_284061305.1">
    <property type="nucleotide sequence ID" value="NZ_CP126158.1"/>
</dbReference>
<organism evidence="4 5">
    <name type="scientific">Halobaculum halobium</name>
    <dbReference type="NCBI Taxonomy" id="3032281"/>
    <lineage>
        <taxon>Archaea</taxon>
        <taxon>Methanobacteriati</taxon>
        <taxon>Methanobacteriota</taxon>
        <taxon>Stenosarchaea group</taxon>
        <taxon>Halobacteria</taxon>
        <taxon>Halobacteriales</taxon>
        <taxon>Haloferacaceae</taxon>
        <taxon>Halobaculum</taxon>
    </lineage>
</organism>
<sequence length="160" mass="17135">MTPADALRQLAPTTRVLKRAQYEAFEFSIRTDGIHVRNASYADPENHEYLVTLSEEIPAACTCPADARFDGACKHRVAVAIRSPVLAAARDVSTTRVAADGGERGAVTPRRSPVDTDSIDEDDTPAGGGDVETPEDCECDGLDGFPCWACVDAGRRTVPE</sequence>
<keyword evidence="1" id="KW-0863">Zinc-finger</keyword>
<feature type="region of interest" description="Disordered" evidence="2">
    <location>
        <begin position="94"/>
        <end position="135"/>
    </location>
</feature>